<dbReference type="EMBL" id="AFHG01000044">
    <property type="protein sequence ID" value="EGK71941.1"/>
    <property type="molecule type" value="Genomic_DNA"/>
</dbReference>
<comment type="caution">
    <text evidence="1">The sequence shown here is derived from an EMBL/GenBank/DDBJ whole genome shotgun (WGS) entry which is preliminary data.</text>
</comment>
<reference evidence="1 2" key="1">
    <citation type="journal article" date="2011" name="J. Bacteriol.">
        <title>Genome sequence of Methyloversatilis universalis FAM5T, a methylotrophic representative of the order Rhodocyclales.</title>
        <authorList>
            <person name="Kittichotirat W."/>
            <person name="Good N.M."/>
            <person name="Hall R."/>
            <person name="Bringel F."/>
            <person name="Lajus A."/>
            <person name="Medigue C."/>
            <person name="Smalley N.E."/>
            <person name="Beck D."/>
            <person name="Bumgarner R."/>
            <person name="Vuilleumier S."/>
            <person name="Kalyuzhnaya M.G."/>
        </authorList>
    </citation>
    <scope>NUCLEOTIDE SEQUENCE [LARGE SCALE GENOMIC DNA]</scope>
    <source>
        <strain evidence="2">ATCC BAA-1314 / JCM 13912 / FAM5</strain>
    </source>
</reference>
<keyword evidence="2" id="KW-1185">Reference proteome</keyword>
<accession>F5RBS4</accession>
<dbReference type="RefSeq" id="WP_008060753.1">
    <property type="nucleotide sequence ID" value="NZ_AFHG01000044.1"/>
</dbReference>
<protein>
    <submittedName>
        <fullName evidence="1">Uncharacterized protein</fullName>
    </submittedName>
</protein>
<dbReference type="Proteomes" id="UP000005019">
    <property type="component" value="Unassembled WGS sequence"/>
</dbReference>
<organism evidence="1 2">
    <name type="scientific">Methyloversatilis universalis (strain ATCC BAA-1314 / DSM 25237 / JCM 13912 / CCUG 52030 / FAM5)</name>
    <dbReference type="NCBI Taxonomy" id="1000565"/>
    <lineage>
        <taxon>Bacteria</taxon>
        <taxon>Pseudomonadati</taxon>
        <taxon>Pseudomonadota</taxon>
        <taxon>Betaproteobacteria</taxon>
        <taxon>Nitrosomonadales</taxon>
        <taxon>Sterolibacteriaceae</taxon>
        <taxon>Methyloversatilis</taxon>
    </lineage>
</organism>
<gene>
    <name evidence="1" type="ORF">METUNv1_01719</name>
</gene>
<evidence type="ECO:0000313" key="1">
    <source>
        <dbReference type="EMBL" id="EGK71941.1"/>
    </source>
</evidence>
<proteinExistence type="predicted"/>
<name>F5RBS4_METUF</name>
<dbReference type="STRING" id="1000565.METUNv1_01719"/>
<sequence length="130" mass="13565">MNAPRYDFTVRDDVDCLVVAVCNENPALKAIGEDQGFDAVMQTLLVAGCMYVRGMHGIDPDPDATVAQVAEAARVLGFALVTRKNGEIVVAAPGTGRLFGIVSRDGCYDTTERSAAVADCASDALARGAA</sequence>
<evidence type="ECO:0000313" key="2">
    <source>
        <dbReference type="Proteomes" id="UP000005019"/>
    </source>
</evidence>
<dbReference type="AlphaFoldDB" id="F5RBS4"/>